<dbReference type="AlphaFoldDB" id="A0A9R1WVQ3"/>
<keyword evidence="7" id="KW-0539">Nucleus</keyword>
<gene>
    <name evidence="9" type="ORF">LSAT_V11C800441570</name>
</gene>
<organism evidence="9 10">
    <name type="scientific">Lactuca sativa</name>
    <name type="common">Garden lettuce</name>
    <dbReference type="NCBI Taxonomy" id="4236"/>
    <lineage>
        <taxon>Eukaryota</taxon>
        <taxon>Viridiplantae</taxon>
        <taxon>Streptophyta</taxon>
        <taxon>Embryophyta</taxon>
        <taxon>Tracheophyta</taxon>
        <taxon>Spermatophyta</taxon>
        <taxon>Magnoliopsida</taxon>
        <taxon>eudicotyledons</taxon>
        <taxon>Gunneridae</taxon>
        <taxon>Pentapetalae</taxon>
        <taxon>asterids</taxon>
        <taxon>campanulids</taxon>
        <taxon>Asterales</taxon>
        <taxon>Asteraceae</taxon>
        <taxon>Cichorioideae</taxon>
        <taxon>Cichorieae</taxon>
        <taxon>Lactucinae</taxon>
        <taxon>Lactuca</taxon>
    </lineage>
</organism>
<evidence type="ECO:0000256" key="6">
    <source>
        <dbReference type="ARBA" id="ARBA00022801"/>
    </source>
</evidence>
<evidence type="ECO:0000256" key="7">
    <source>
        <dbReference type="ARBA" id="ARBA00023242"/>
    </source>
</evidence>
<sequence length="94" mass="10617">MIDCIGCIDGTHIDACIPMVHQMRYRGRKGVPTFNVMVVCDFDMCFTFVSVGWEGSAPNTRVCLHTIETSSMNFPKPPEGKYYVLDKGYPDYPD</sequence>
<evidence type="ECO:0000256" key="5">
    <source>
        <dbReference type="ARBA" id="ARBA00022723"/>
    </source>
</evidence>
<keyword evidence="10" id="KW-1185">Reference proteome</keyword>
<dbReference type="InterPro" id="IPR045249">
    <property type="entry name" value="HARBI1-like"/>
</dbReference>
<dbReference type="PANTHER" id="PTHR22930">
    <property type="match status" value="1"/>
</dbReference>
<dbReference type="GO" id="GO:0005634">
    <property type="term" value="C:nucleus"/>
    <property type="evidence" value="ECO:0007669"/>
    <property type="project" value="UniProtKB-SubCell"/>
</dbReference>
<evidence type="ECO:0000256" key="2">
    <source>
        <dbReference type="ARBA" id="ARBA00004123"/>
    </source>
</evidence>
<evidence type="ECO:0000256" key="4">
    <source>
        <dbReference type="ARBA" id="ARBA00022722"/>
    </source>
</evidence>
<protein>
    <recommendedName>
        <fullName evidence="8">DDE Tnp4 domain-containing protein</fullName>
    </recommendedName>
</protein>
<dbReference type="GO" id="GO:0016787">
    <property type="term" value="F:hydrolase activity"/>
    <property type="evidence" value="ECO:0007669"/>
    <property type="project" value="UniProtKB-KW"/>
</dbReference>
<comment type="caution">
    <text evidence="9">The sequence shown here is derived from an EMBL/GenBank/DDBJ whole genome shotgun (WGS) entry which is preliminary data.</text>
</comment>
<comment type="similarity">
    <text evidence="3">Belongs to the HARBI1 family.</text>
</comment>
<dbReference type="PANTHER" id="PTHR22930:SF228">
    <property type="entry name" value="PROTEIN ALP1-LIKE"/>
    <property type="match status" value="1"/>
</dbReference>
<accession>A0A9R1WVQ3</accession>
<dbReference type="GO" id="GO:0046872">
    <property type="term" value="F:metal ion binding"/>
    <property type="evidence" value="ECO:0007669"/>
    <property type="project" value="UniProtKB-KW"/>
</dbReference>
<evidence type="ECO:0000259" key="8">
    <source>
        <dbReference type="Pfam" id="PF13359"/>
    </source>
</evidence>
<dbReference type="Proteomes" id="UP000235145">
    <property type="component" value="Unassembled WGS sequence"/>
</dbReference>
<evidence type="ECO:0000256" key="3">
    <source>
        <dbReference type="ARBA" id="ARBA00006958"/>
    </source>
</evidence>
<evidence type="ECO:0000313" key="9">
    <source>
        <dbReference type="EMBL" id="KAJ0189124.1"/>
    </source>
</evidence>
<keyword evidence="4" id="KW-0540">Nuclease</keyword>
<reference evidence="9 10" key="1">
    <citation type="journal article" date="2017" name="Nat. Commun.">
        <title>Genome assembly with in vitro proximity ligation data and whole-genome triplication in lettuce.</title>
        <authorList>
            <person name="Reyes-Chin-Wo S."/>
            <person name="Wang Z."/>
            <person name="Yang X."/>
            <person name="Kozik A."/>
            <person name="Arikit S."/>
            <person name="Song C."/>
            <person name="Xia L."/>
            <person name="Froenicke L."/>
            <person name="Lavelle D.O."/>
            <person name="Truco M.J."/>
            <person name="Xia R."/>
            <person name="Zhu S."/>
            <person name="Xu C."/>
            <person name="Xu H."/>
            <person name="Xu X."/>
            <person name="Cox K."/>
            <person name="Korf I."/>
            <person name="Meyers B.C."/>
            <person name="Michelmore R.W."/>
        </authorList>
    </citation>
    <scope>NUCLEOTIDE SEQUENCE [LARGE SCALE GENOMIC DNA]</scope>
    <source>
        <strain evidence="10">cv. Salinas</strain>
        <tissue evidence="9">Seedlings</tissue>
    </source>
</reference>
<dbReference type="GO" id="GO:0004518">
    <property type="term" value="F:nuclease activity"/>
    <property type="evidence" value="ECO:0007669"/>
    <property type="project" value="UniProtKB-KW"/>
</dbReference>
<evidence type="ECO:0000256" key="1">
    <source>
        <dbReference type="ARBA" id="ARBA00001968"/>
    </source>
</evidence>
<feature type="domain" description="DDE Tnp4" evidence="8">
    <location>
        <begin position="8"/>
        <end position="90"/>
    </location>
</feature>
<dbReference type="EMBL" id="NBSK02000008">
    <property type="protein sequence ID" value="KAJ0189124.1"/>
    <property type="molecule type" value="Genomic_DNA"/>
</dbReference>
<proteinExistence type="inferred from homology"/>
<name>A0A9R1WVQ3_LACSA</name>
<comment type="subcellular location">
    <subcellularLocation>
        <location evidence="2">Nucleus</location>
    </subcellularLocation>
</comment>
<comment type="cofactor">
    <cofactor evidence="1">
        <name>a divalent metal cation</name>
        <dbReference type="ChEBI" id="CHEBI:60240"/>
    </cofactor>
</comment>
<evidence type="ECO:0000313" key="10">
    <source>
        <dbReference type="Proteomes" id="UP000235145"/>
    </source>
</evidence>
<dbReference type="Pfam" id="PF13359">
    <property type="entry name" value="DDE_Tnp_4"/>
    <property type="match status" value="1"/>
</dbReference>
<keyword evidence="5" id="KW-0479">Metal-binding</keyword>
<dbReference type="InterPro" id="IPR027806">
    <property type="entry name" value="HARBI1_dom"/>
</dbReference>
<keyword evidence="6" id="KW-0378">Hydrolase</keyword>